<evidence type="ECO:0000256" key="2">
    <source>
        <dbReference type="PROSITE-ProRule" id="PRU00169"/>
    </source>
</evidence>
<evidence type="ECO:0000259" key="3">
    <source>
        <dbReference type="PROSITE" id="PS50110"/>
    </source>
</evidence>
<protein>
    <recommendedName>
        <fullName evidence="3">Response regulatory domain-containing protein</fullName>
    </recommendedName>
</protein>
<dbReference type="CDD" id="cd06661">
    <property type="entry name" value="GGCT_like"/>
    <property type="match status" value="1"/>
</dbReference>
<dbReference type="RefSeq" id="WP_109871533.1">
    <property type="nucleotide sequence ID" value="NZ_QGNA01000003.1"/>
</dbReference>
<evidence type="ECO:0000256" key="1">
    <source>
        <dbReference type="ARBA" id="ARBA00022553"/>
    </source>
</evidence>
<dbReference type="PANTHER" id="PTHR44591">
    <property type="entry name" value="STRESS RESPONSE REGULATOR PROTEIN 1"/>
    <property type="match status" value="1"/>
</dbReference>
<dbReference type="Gene3D" id="3.10.490.10">
    <property type="entry name" value="Gamma-glutamyl cyclotransferase-like"/>
    <property type="match status" value="1"/>
</dbReference>
<dbReference type="SMART" id="SM00448">
    <property type="entry name" value="REC"/>
    <property type="match status" value="1"/>
</dbReference>
<dbReference type="Gene3D" id="3.40.50.2300">
    <property type="match status" value="1"/>
</dbReference>
<dbReference type="Pfam" id="PF00072">
    <property type="entry name" value="Response_reg"/>
    <property type="match status" value="1"/>
</dbReference>
<dbReference type="PROSITE" id="PS50110">
    <property type="entry name" value="RESPONSE_REGULATORY"/>
    <property type="match status" value="1"/>
</dbReference>
<dbReference type="EMBL" id="QGNA01000003">
    <property type="protein sequence ID" value="PWS36740.1"/>
    <property type="molecule type" value="Genomic_DNA"/>
</dbReference>
<dbReference type="OrthoDB" id="582170at2"/>
<dbReference type="InterPro" id="IPR013024">
    <property type="entry name" value="GGCT-like"/>
</dbReference>
<dbReference type="InterPro" id="IPR011006">
    <property type="entry name" value="CheY-like_superfamily"/>
</dbReference>
<dbReference type="PANTHER" id="PTHR44591:SF24">
    <property type="entry name" value="PROTEIN-GLUTAMATE METHYLESTERASE_PROTEIN-GLUTAMINE GLUTAMINASE 1"/>
    <property type="match status" value="1"/>
</dbReference>
<dbReference type="InterPro" id="IPR009288">
    <property type="entry name" value="AIG2-like_dom"/>
</dbReference>
<evidence type="ECO:0000313" key="5">
    <source>
        <dbReference type="Proteomes" id="UP000245765"/>
    </source>
</evidence>
<dbReference type="Pfam" id="PF06094">
    <property type="entry name" value="GGACT"/>
    <property type="match status" value="1"/>
</dbReference>
<gene>
    <name evidence="4" type="ORF">DFH01_16550</name>
</gene>
<evidence type="ECO:0000313" key="4">
    <source>
        <dbReference type="EMBL" id="PWS36740.1"/>
    </source>
</evidence>
<name>A0A317FCB1_9PROT</name>
<dbReference type="InterPro" id="IPR036568">
    <property type="entry name" value="GGCT-like_sf"/>
</dbReference>
<keyword evidence="1 2" id="KW-0597">Phosphoprotein</keyword>
<reference evidence="5" key="1">
    <citation type="submission" date="2018-05" db="EMBL/GenBank/DDBJ databases">
        <authorList>
            <person name="Du Z."/>
            <person name="Wang X."/>
        </authorList>
    </citation>
    <scope>NUCLEOTIDE SEQUENCE [LARGE SCALE GENOMIC DNA]</scope>
    <source>
        <strain evidence="5">CQN31</strain>
    </source>
</reference>
<proteinExistence type="predicted"/>
<dbReference type="SUPFAM" id="SSF110857">
    <property type="entry name" value="Gamma-glutamyl cyclotransferase-like"/>
    <property type="match status" value="1"/>
</dbReference>
<feature type="modified residue" description="4-aspartylphosphate" evidence="2">
    <location>
        <position position="204"/>
    </location>
</feature>
<sequence length="268" mass="28636">MAVFIYGTLLDPAVFARLAGRRPLRRAIPAGLIGYRRVRLRGTPYPTLVEGAGAVAGLLLPRLAPEAFRRLAAYEGPSYTLRPVRVGTPRGPRWARAWMAARRRADPSVLWEPERFATQPREKVSDHACSAGLHAEVGRRRSAGGCLMVHGPRKVMVVEDEALVAMLVEDALIDAGFGVMGPAATVEEAMAMLDRERPDAVVLDLNLAGETSTPVADALAARGIPYVIATGYGASGLPAGHQDATVLAKPYDPAELTSVLGRLCRQAA</sequence>
<accession>A0A317FCB1</accession>
<dbReference type="InterPro" id="IPR050595">
    <property type="entry name" value="Bact_response_regulator"/>
</dbReference>
<dbReference type="InterPro" id="IPR001789">
    <property type="entry name" value="Sig_transdc_resp-reg_receiver"/>
</dbReference>
<feature type="domain" description="Response regulatory" evidence="3">
    <location>
        <begin position="154"/>
        <end position="264"/>
    </location>
</feature>
<dbReference type="GO" id="GO:0000160">
    <property type="term" value="P:phosphorelay signal transduction system"/>
    <property type="evidence" value="ECO:0007669"/>
    <property type="project" value="InterPro"/>
</dbReference>
<organism evidence="4 5">
    <name type="scientific">Falsiroseomonas bella</name>
    <dbReference type="NCBI Taxonomy" id="2184016"/>
    <lineage>
        <taxon>Bacteria</taxon>
        <taxon>Pseudomonadati</taxon>
        <taxon>Pseudomonadota</taxon>
        <taxon>Alphaproteobacteria</taxon>
        <taxon>Acetobacterales</taxon>
        <taxon>Roseomonadaceae</taxon>
        <taxon>Falsiroseomonas</taxon>
    </lineage>
</organism>
<dbReference type="AlphaFoldDB" id="A0A317FCB1"/>
<dbReference type="Proteomes" id="UP000245765">
    <property type="component" value="Unassembled WGS sequence"/>
</dbReference>
<dbReference type="SUPFAM" id="SSF52172">
    <property type="entry name" value="CheY-like"/>
    <property type="match status" value="1"/>
</dbReference>
<comment type="caution">
    <text evidence="4">The sequence shown here is derived from an EMBL/GenBank/DDBJ whole genome shotgun (WGS) entry which is preliminary data.</text>
</comment>
<keyword evidence="5" id="KW-1185">Reference proteome</keyword>